<dbReference type="InterPro" id="IPR008930">
    <property type="entry name" value="Terpenoid_cyclase/PrenylTrfase"/>
</dbReference>
<dbReference type="InterPro" id="IPR036595">
    <property type="entry name" value="A-macroglobulin_rcpt-bd_sf"/>
</dbReference>
<dbReference type="Gene3D" id="2.60.40.1930">
    <property type="match status" value="1"/>
</dbReference>
<dbReference type="InterPro" id="IPR001599">
    <property type="entry name" value="Macroglobln_a2"/>
</dbReference>
<accession>A0AAV7YCA0</accession>
<dbReference type="SUPFAM" id="SSF54236">
    <property type="entry name" value="Ubiquitin-like"/>
    <property type="match status" value="3"/>
</dbReference>
<sequence>MSQIKDHDYQQKEEPRYSIHLITDKQIYTHGEIIYVCAFLVHAYKETLFPKRPTSKLLNRIGNAIFTIRGQDVKEIYEKRIKAINCSKYDFQYTIPNDISVGQYSLQIKHLNGNVIAPSKAKIIHIKEYHFRGFYPKMKFFKKFYTAGDQVKAILKVDKRNSKLKEKTKVKMQVVMDQNAFSEDLFLLDNKGTCLIQFQLPKESFHSQVVINYQIMENDHRVSHQQHVPILSDPNLIVNFYPEGGILVDKCNCKVYLETFTRINNWKKQPISIIAEVGYLSSRNNRFQTLKKNPIIVETDEQGRGQFMIMNCDRKMNYLLKLIKPKHMVYKKLPTVKPLKARGYSNVENNNNLEIDGLVLSSIKNVYNYGEKILINLQGIRGNQYKVCLYKRERLIHKKQIILSNNHNLKKNQPTRDLTKKPRKSKQQEIFKRNLQLNPENYSGVLRITVYQEINSQEIPVSEKLIFIHPKEKIFLNFQLLKKKYYSNEKAEIIINSTNSTGKPIETNVCLRIIDNSIYSMTHNNNRNPQLLEMIYLENEVNDLLCPNIYINTNNNNSIDQNDEKKSNMNIDLLLGTQGWRKFIYSKKINNKKIILNEKEQRLLILNSHEIHKLEIYLHYLIIKRQNKKLTLSITETETLRDIKRMIERKYSIPRKNQKAFFYDWLKDDRLKQINFDKPLHLIINNKKEIKNFEYIYLKYDNKKDVKITFNIKLYIKNNHTLNDIREKIYNLYRIEKKFYIKYNELTFDKGNETFLSIKKTIEKKKNLAQNDNLKFQICYHIYNITFKLIKKNNTQNYESDTNNNLKSGHNKKSCPKSGSHPENNNLKFNSLFDSLRIIDDLYLFVSNKLDNKKIFFQLYYKNKNLSQYRFKRITDSIIKKKCTISLIEIDKMKKINLRIYYRKKINNLKVKQLLTIRELKLIISQKIGISGENQRLFLNKKRIVQYNTILLDLNITNNSEIVLKNYLEMKMIIFIQLLKKDTFQLNIKPNNTIKELKNLIQSKINLQSKDQILNYHGVQLEDKMQIKDYNILESSKLFLIRVLKRKGGNNSTLLDNFLLNNLFQNNGLFKYNKIDKDVNNGTSEIKKQANDNSESGSDMDRYKKNYKKKNNKRRGKKEIKKCEKKRKKVIKKNPNNYIINNKRVYAHKRNDNSAQSQHQDYTQTLYFNPNLSLKKDKKSKKCSNKIFFDLSDSSREYRIIADCYSYKGIYGSTNSFIIPNEKSFSLKADLPSQLGPSDQPTIHLFLYNNTKKKLNLQYSIQMKEINNQKIFKIYKFNWKINSKKRAKKEFFLNMQQFNIINSKIEIVFSAKDTLNPLINDTKIYQCHVKSQYYKENIYFNGILSTNNLKNINSFFLPKEKNIIANSLKSKFKVYKSSIGYLYQFFKIIKKGDNFGSILHLISTIYPLIMIRNIFFKINDKINFENRILLKTFKYLDHINLQLKKFECKKGGFSLFINQKKDLEITALVFSLLSDLDKNNSDVDKRILKRTFNWIVNNLQKNKHLDSNDLNFLKKKLYTIWYISQNKSIDNKPIMEIFNNYYKMALNSYKNEPVLISLISLILFNLKNKKESLQLITNLLPVFKKIGKNMMKKKQKSFDKSDDSAIEVISLILLNLFNYKERFINKIQKYFRIIFTHFNLYRDHYNHSIILSLKIINKYFQIQKINVVNSLIFKFKYNNNLIINSQFNNNKSKFNNQLNKSSKFNQKNEMKLQINNNLQSKFNFPYILQINYYHKNIKIMKDCPLDFKINFIGNNFHKIKMNEYVPIKIKLRNTSEKKLGKIIIIIKIPSGLIPISEYFNELQKNGVIDNFDLSYKSEMKLYLSTFLQNEQINFTIFLYSKYPGKYESPISYAYEYYNSQYKAFSKLNDIIISY</sequence>
<dbReference type="Pfam" id="PF00207">
    <property type="entry name" value="A2M"/>
    <property type="match status" value="1"/>
</dbReference>
<name>A0AAV7YCA0_9EUKA</name>
<dbReference type="SUPFAM" id="SSF49410">
    <property type="entry name" value="Alpha-macroglobulin receptor domain"/>
    <property type="match status" value="1"/>
</dbReference>
<dbReference type="GO" id="GO:0005576">
    <property type="term" value="C:extracellular region"/>
    <property type="evidence" value="ECO:0007669"/>
    <property type="project" value="InterPro"/>
</dbReference>
<dbReference type="PROSITE" id="PS50053">
    <property type="entry name" value="UBIQUITIN_2"/>
    <property type="match status" value="3"/>
</dbReference>
<feature type="domain" description="Ubiquitin-like" evidence="2">
    <location>
        <begin position="618"/>
        <end position="670"/>
    </location>
</feature>
<dbReference type="SUPFAM" id="SSF48239">
    <property type="entry name" value="Terpenoid cyclases/Protein prenyltransferases"/>
    <property type="match status" value="1"/>
</dbReference>
<feature type="domain" description="Ubiquitin-like" evidence="2">
    <location>
        <begin position="972"/>
        <end position="1041"/>
    </location>
</feature>
<proteinExistence type="predicted"/>
<dbReference type="SMART" id="SM00213">
    <property type="entry name" value="UBQ"/>
    <property type="match status" value="3"/>
</dbReference>
<dbReference type="Gene3D" id="3.10.20.90">
    <property type="entry name" value="Phosphatidylinositol 3-kinase Catalytic Subunit, Chain A, domain 1"/>
    <property type="match status" value="3"/>
</dbReference>
<evidence type="ECO:0000313" key="4">
    <source>
        <dbReference type="Proteomes" id="UP001146793"/>
    </source>
</evidence>
<dbReference type="EMBL" id="JANTQA010000063">
    <property type="protein sequence ID" value="KAJ3426530.1"/>
    <property type="molecule type" value="Genomic_DNA"/>
</dbReference>
<reference evidence="3" key="1">
    <citation type="submission" date="2022-08" db="EMBL/GenBank/DDBJ databases">
        <title>Novel sulphate-reducing endosymbionts in the free-living metamonad Anaeramoeba.</title>
        <authorList>
            <person name="Jerlstrom-Hultqvist J."/>
            <person name="Cepicka I."/>
            <person name="Gallot-Lavallee L."/>
            <person name="Salas-Leiva D."/>
            <person name="Curtis B.A."/>
            <person name="Zahonova K."/>
            <person name="Pipaliya S."/>
            <person name="Dacks J."/>
            <person name="Roger A.J."/>
        </authorList>
    </citation>
    <scope>NUCLEOTIDE SEQUENCE</scope>
    <source>
        <strain evidence="3">Busselton2</strain>
    </source>
</reference>
<dbReference type="InterPro" id="IPR000626">
    <property type="entry name" value="Ubiquitin-like_dom"/>
</dbReference>
<evidence type="ECO:0000256" key="1">
    <source>
        <dbReference type="SAM" id="MobiDB-lite"/>
    </source>
</evidence>
<dbReference type="InterPro" id="IPR029071">
    <property type="entry name" value="Ubiquitin-like_domsf"/>
</dbReference>
<feature type="region of interest" description="Disordered" evidence="1">
    <location>
        <begin position="1084"/>
        <end position="1127"/>
    </location>
</feature>
<gene>
    <name evidence="3" type="ORF">M0812_26096</name>
</gene>
<dbReference type="Pfam" id="PF00240">
    <property type="entry name" value="ubiquitin"/>
    <property type="match status" value="2"/>
</dbReference>
<feature type="compositionally biased region" description="Basic residues" evidence="1">
    <location>
        <begin position="1105"/>
        <end position="1127"/>
    </location>
</feature>
<dbReference type="CDD" id="cd17039">
    <property type="entry name" value="Ubl_ubiquitin_like"/>
    <property type="match status" value="1"/>
</dbReference>
<dbReference type="Proteomes" id="UP001146793">
    <property type="component" value="Unassembled WGS sequence"/>
</dbReference>
<dbReference type="Gene3D" id="2.60.40.690">
    <property type="entry name" value="Alpha-macroglobulin, receptor-binding domain"/>
    <property type="match status" value="1"/>
</dbReference>
<comment type="caution">
    <text evidence="3">The sequence shown here is derived from an EMBL/GenBank/DDBJ whole genome shotgun (WGS) entry which is preliminary data.</text>
</comment>
<organism evidence="3 4">
    <name type="scientific">Anaeramoeba flamelloides</name>
    <dbReference type="NCBI Taxonomy" id="1746091"/>
    <lineage>
        <taxon>Eukaryota</taxon>
        <taxon>Metamonada</taxon>
        <taxon>Anaeramoebidae</taxon>
        <taxon>Anaeramoeba</taxon>
    </lineage>
</organism>
<dbReference type="PANTHER" id="PTHR10666">
    <property type="entry name" value="UBIQUITIN"/>
    <property type="match status" value="1"/>
</dbReference>
<dbReference type="Gene3D" id="1.50.10.20">
    <property type="match status" value="1"/>
</dbReference>
<evidence type="ECO:0000259" key="2">
    <source>
        <dbReference type="PROSITE" id="PS50053"/>
    </source>
</evidence>
<evidence type="ECO:0000313" key="3">
    <source>
        <dbReference type="EMBL" id="KAJ3426530.1"/>
    </source>
</evidence>
<feature type="domain" description="Ubiquitin-like" evidence="2">
    <location>
        <begin position="894"/>
        <end position="964"/>
    </location>
</feature>
<protein>
    <submittedName>
        <fullName evidence="3">Polyubiquitin-c</fullName>
    </submittedName>
</protein>
<dbReference type="InterPro" id="IPR050158">
    <property type="entry name" value="Ubiquitin_ubiquitin-like"/>
</dbReference>
<feature type="region of interest" description="Disordered" evidence="1">
    <location>
        <begin position="800"/>
        <end position="822"/>
    </location>
</feature>
<dbReference type="GO" id="GO:0004866">
    <property type="term" value="F:endopeptidase inhibitor activity"/>
    <property type="evidence" value="ECO:0007669"/>
    <property type="project" value="InterPro"/>
</dbReference>